<dbReference type="EMBL" id="BMPO01000003">
    <property type="protein sequence ID" value="GGJ89219.1"/>
    <property type="molecule type" value="Genomic_DNA"/>
</dbReference>
<dbReference type="AlphaFoldDB" id="A0A917PRL8"/>
<accession>A0A917PRL8</accession>
<reference evidence="2" key="1">
    <citation type="journal article" date="2014" name="Int. J. Syst. Evol. Microbiol.">
        <title>Complete genome sequence of Corynebacterium casei LMG S-19264T (=DSM 44701T), isolated from a smear-ripened cheese.</title>
        <authorList>
            <consortium name="US DOE Joint Genome Institute (JGI-PGF)"/>
            <person name="Walter F."/>
            <person name="Albersmeier A."/>
            <person name="Kalinowski J."/>
            <person name="Ruckert C."/>
        </authorList>
    </citation>
    <scope>NUCLEOTIDE SEQUENCE</scope>
    <source>
        <strain evidence="2">JCM 30078</strain>
    </source>
</reference>
<dbReference type="RefSeq" id="WP_188982406.1">
    <property type="nucleotide sequence ID" value="NZ_BMPO01000003.1"/>
</dbReference>
<name>A0A917PRL8_9PSED</name>
<reference evidence="2" key="2">
    <citation type="submission" date="2020-09" db="EMBL/GenBank/DDBJ databases">
        <authorList>
            <person name="Sun Q."/>
            <person name="Ohkuma M."/>
        </authorList>
    </citation>
    <scope>NUCLEOTIDE SEQUENCE</scope>
    <source>
        <strain evidence="2">JCM 30078</strain>
    </source>
</reference>
<dbReference type="PROSITE" id="PS51257">
    <property type="entry name" value="PROKAR_LIPOPROTEIN"/>
    <property type="match status" value="1"/>
</dbReference>
<evidence type="ECO:0000256" key="1">
    <source>
        <dbReference type="SAM" id="MobiDB-lite"/>
    </source>
</evidence>
<evidence type="ECO:0000313" key="3">
    <source>
        <dbReference type="Proteomes" id="UP000635983"/>
    </source>
</evidence>
<sequence>MHLRYCAIALLAALAVASCSSQHSSDRDYRPLGDPQAEKRNV</sequence>
<evidence type="ECO:0008006" key="4">
    <source>
        <dbReference type="Google" id="ProtNLM"/>
    </source>
</evidence>
<feature type="compositionally biased region" description="Basic and acidic residues" evidence="1">
    <location>
        <begin position="24"/>
        <end position="42"/>
    </location>
</feature>
<comment type="caution">
    <text evidence="2">The sequence shown here is derived from an EMBL/GenBank/DDBJ whole genome shotgun (WGS) entry which is preliminary data.</text>
</comment>
<evidence type="ECO:0000313" key="2">
    <source>
        <dbReference type="EMBL" id="GGJ89219.1"/>
    </source>
</evidence>
<protein>
    <recommendedName>
        <fullName evidence="4">Type VI secretion protein</fullName>
    </recommendedName>
</protein>
<gene>
    <name evidence="2" type="ORF">GCM10009304_13520</name>
</gene>
<dbReference type="Proteomes" id="UP000635983">
    <property type="component" value="Unassembled WGS sequence"/>
</dbReference>
<feature type="region of interest" description="Disordered" evidence="1">
    <location>
        <begin position="21"/>
        <end position="42"/>
    </location>
</feature>
<organism evidence="2 3">
    <name type="scientific">Pseudomonas matsuisoli</name>
    <dbReference type="NCBI Taxonomy" id="1515666"/>
    <lineage>
        <taxon>Bacteria</taxon>
        <taxon>Pseudomonadati</taxon>
        <taxon>Pseudomonadota</taxon>
        <taxon>Gammaproteobacteria</taxon>
        <taxon>Pseudomonadales</taxon>
        <taxon>Pseudomonadaceae</taxon>
        <taxon>Pseudomonas</taxon>
    </lineage>
</organism>
<keyword evidence="3" id="KW-1185">Reference proteome</keyword>
<proteinExistence type="predicted"/>